<evidence type="ECO:0000256" key="8">
    <source>
        <dbReference type="ARBA" id="ARBA00022989"/>
    </source>
</evidence>
<comment type="similarity">
    <text evidence="16">Belongs to the SLMAP family.</text>
</comment>
<evidence type="ECO:0000259" key="22">
    <source>
        <dbReference type="PROSITE" id="PS50006"/>
    </source>
</evidence>
<evidence type="ECO:0000256" key="11">
    <source>
        <dbReference type="ARBA" id="ARBA00023136"/>
    </source>
</evidence>
<evidence type="ECO:0000256" key="7">
    <source>
        <dbReference type="ARBA" id="ARBA00022824"/>
    </source>
</evidence>
<evidence type="ECO:0000256" key="4">
    <source>
        <dbReference type="ARBA" id="ARBA00022490"/>
    </source>
</evidence>
<evidence type="ECO:0000256" key="10">
    <source>
        <dbReference type="ARBA" id="ARBA00023128"/>
    </source>
</evidence>
<proteinExistence type="inferred from homology"/>
<feature type="region of interest" description="Disordered" evidence="20">
    <location>
        <begin position="432"/>
        <end position="463"/>
    </location>
</feature>
<dbReference type="GeneID" id="102544881"/>
<dbReference type="InterPro" id="IPR000253">
    <property type="entry name" value="FHA_dom"/>
</dbReference>
<evidence type="ECO:0000256" key="9">
    <source>
        <dbReference type="ARBA" id="ARBA00023054"/>
    </source>
</evidence>
<gene>
    <name evidence="24" type="primary">SLMAP</name>
</gene>
<dbReference type="PANTHER" id="PTHR15715">
    <property type="entry name" value="CENTROSOMAL PROTEIN OF 170 KDA"/>
    <property type="match status" value="1"/>
</dbReference>
<name>A0A6J0AG64_VICPA</name>
<evidence type="ECO:0000256" key="3">
    <source>
        <dbReference type="ARBA" id="ARBA00022475"/>
    </source>
</evidence>
<dbReference type="GO" id="GO:0072659">
    <property type="term" value="P:protein localization to plasma membrane"/>
    <property type="evidence" value="ECO:0007669"/>
    <property type="project" value="TreeGrafter"/>
</dbReference>
<evidence type="ECO:0000256" key="13">
    <source>
        <dbReference type="ARBA" id="ARBA00046294"/>
    </source>
</evidence>
<feature type="compositionally biased region" description="Basic and acidic residues" evidence="20">
    <location>
        <begin position="432"/>
        <end position="442"/>
    </location>
</feature>
<feature type="coiled-coil region" evidence="19">
    <location>
        <begin position="172"/>
        <end position="199"/>
    </location>
</feature>
<accession>A0A6J0AG64</accession>
<keyword evidence="6 21" id="KW-0812">Transmembrane</keyword>
<keyword evidence="11 21" id="KW-0472">Membrane</keyword>
<evidence type="ECO:0000256" key="6">
    <source>
        <dbReference type="ARBA" id="ARBA00022692"/>
    </source>
</evidence>
<keyword evidence="7" id="KW-0256">Endoplasmic reticulum</keyword>
<keyword evidence="4" id="KW-0963">Cytoplasm</keyword>
<evidence type="ECO:0000313" key="24">
    <source>
        <dbReference type="RefSeq" id="XP_015091759.1"/>
    </source>
</evidence>
<dbReference type="AlphaFoldDB" id="A0A6J0AG64"/>
<dbReference type="GO" id="GO:0005813">
    <property type="term" value="C:centrosome"/>
    <property type="evidence" value="ECO:0007669"/>
    <property type="project" value="UniProtKB-SubCell"/>
</dbReference>
<feature type="coiled-coil region" evidence="19">
    <location>
        <begin position="488"/>
        <end position="791"/>
    </location>
</feature>
<comment type="subcellular location">
    <subcellularLocation>
        <location evidence="15">Cell membrane</location>
        <location evidence="15">Sarcolemma</location>
        <topology evidence="15">Single-pass type IV membrane protein</topology>
    </subcellularLocation>
    <subcellularLocation>
        <location evidence="2">Cytoplasm</location>
        <location evidence="2">Cytoskeleton</location>
        <location evidence="2">Microtubule organizing center</location>
        <location evidence="2">Centrosome</location>
    </subcellularLocation>
    <subcellularLocation>
        <location evidence="1">Endoplasmic reticulum membrane</location>
        <topology evidence="1">Single-pass type IV membrane protein</topology>
    </subcellularLocation>
    <subcellularLocation>
        <location evidence="13">Mitochondrion membrane</location>
        <topology evidence="13">Single-pass type IV membrane protein</topology>
    </subcellularLocation>
</comment>
<dbReference type="SMART" id="SM00240">
    <property type="entry name" value="FHA"/>
    <property type="match status" value="1"/>
</dbReference>
<dbReference type="InterPro" id="IPR008984">
    <property type="entry name" value="SMAD_FHA_dom_sf"/>
</dbReference>
<keyword evidence="8 21" id="KW-1133">Transmembrane helix</keyword>
<dbReference type="InterPro" id="IPR051176">
    <property type="entry name" value="Cent_Immune-Sig_Mod"/>
</dbReference>
<dbReference type="Pfam" id="PF00498">
    <property type="entry name" value="FHA"/>
    <property type="match status" value="1"/>
</dbReference>
<dbReference type="Gene3D" id="2.60.200.20">
    <property type="match status" value="1"/>
</dbReference>
<evidence type="ECO:0000256" key="19">
    <source>
        <dbReference type="SAM" id="Coils"/>
    </source>
</evidence>
<keyword evidence="12" id="KW-0206">Cytoskeleton</keyword>
<evidence type="ECO:0000256" key="14">
    <source>
        <dbReference type="ARBA" id="ARBA00057671"/>
    </source>
</evidence>
<evidence type="ECO:0000256" key="18">
    <source>
        <dbReference type="ARBA" id="ARBA00074026"/>
    </source>
</evidence>
<dbReference type="GO" id="GO:0031966">
    <property type="term" value="C:mitochondrial membrane"/>
    <property type="evidence" value="ECO:0007669"/>
    <property type="project" value="UniProtKB-SubCell"/>
</dbReference>
<evidence type="ECO:0000256" key="20">
    <source>
        <dbReference type="SAM" id="MobiDB-lite"/>
    </source>
</evidence>
<feature type="transmembrane region" description="Helical" evidence="21">
    <location>
        <begin position="797"/>
        <end position="816"/>
    </location>
</feature>
<evidence type="ECO:0000256" key="1">
    <source>
        <dbReference type="ARBA" id="ARBA00004163"/>
    </source>
</evidence>
<sequence length="824" mass="94666">MPSALAIFTCRPNSHPFQERHVYLDEPIKIGRSVARCRPAQNNATFDCKVLSRNHALVWFDHKTGKFYLQDTKSSNGTFINSQRLSRGSEESPPCEILSGDIIQFGVDVTENTRKVTHGCIVSTIKLFLPDGMEARLRSDVIHAPLPSPVDKVAANTPSMYSQELFQLSQYLQEALHREQMLEQKLATLQRLLAITQEASDTSWQALIDEDRLLSRLEVMGNQLQACSKNQTEDSLRKELIALQEDKHNYETTAKESLRRVLQEKIEVVRKLSEVERSLSNTEDECTHLKEMNERTQEELRELANKYNGAVNEIKDLSDKLKVAEGKQEEIQQKGQAEKKELQHKIDEMEEKEQELQAKIEALQADNDFTNERLTALQVRLEHLQEKTLKECSSLGIQVDDFLPKINGSTEKEKLIVEGHLTKVVEETKLSKENQARAKESDLSDTLSPSKEKSSDDTTDAQMDEQDLNEPLAKVSLLKDDLQGAQSEIETKQEIQHLRKELIEAQELARASKQKCFELQALLEEERKAYRNQVEESSKQIQVLQAQLQRLHVNIENLREEKDSEITSTRDKLLSARDEILLLHQAAEKAASERDTDIASLQEELKKVRAELERWRKAASDYEKEITSLQNSFQLRCQQCEDQQREETTRLQGELEKLRKEWNALETECRSLKKENVLLSSELQRQEKELHNSQKQSLELTSDLSILQMTRKELENQVGSLKEQHLRDSADLKTLLSKAENQAKDVQKEYEKTQTVLSELKLKFEMTEQEKQSITDELKQCKDNLKLLREKGNNKPWPWMPMLAALVAVTAIVLYVPGLARASP</sequence>
<keyword evidence="5" id="KW-0597">Phosphoprotein</keyword>
<organism evidence="23 24">
    <name type="scientific">Vicugna pacos</name>
    <name type="common">Alpaca</name>
    <name type="synonym">Lama pacos</name>
    <dbReference type="NCBI Taxonomy" id="30538"/>
    <lineage>
        <taxon>Eukaryota</taxon>
        <taxon>Metazoa</taxon>
        <taxon>Chordata</taxon>
        <taxon>Craniata</taxon>
        <taxon>Vertebrata</taxon>
        <taxon>Euteleostomi</taxon>
        <taxon>Mammalia</taxon>
        <taxon>Eutheria</taxon>
        <taxon>Laurasiatheria</taxon>
        <taxon>Artiodactyla</taxon>
        <taxon>Tylopoda</taxon>
        <taxon>Camelidae</taxon>
        <taxon>Vicugna</taxon>
    </lineage>
</organism>
<dbReference type="CDD" id="cd22679">
    <property type="entry name" value="FHA_SLMAP"/>
    <property type="match status" value="1"/>
</dbReference>
<evidence type="ECO:0000313" key="23">
    <source>
        <dbReference type="Proteomes" id="UP001652581"/>
    </source>
</evidence>
<reference evidence="24" key="1">
    <citation type="submission" date="2025-08" db="UniProtKB">
        <authorList>
            <consortium name="RefSeq"/>
        </authorList>
    </citation>
    <scope>IDENTIFICATION</scope>
</reference>
<evidence type="ECO:0000256" key="5">
    <source>
        <dbReference type="ARBA" id="ARBA00022553"/>
    </source>
</evidence>
<dbReference type="FunFam" id="2.60.200.20:FF:000003">
    <property type="entry name" value="sarcolemmal membrane-associated protein isoform X2"/>
    <property type="match status" value="1"/>
</dbReference>
<dbReference type="CTD" id="7871"/>
<keyword evidence="3" id="KW-1003">Cell membrane</keyword>
<dbReference type="SUPFAM" id="SSF49879">
    <property type="entry name" value="SMAD/FHA domain"/>
    <property type="match status" value="1"/>
</dbReference>
<evidence type="ECO:0000256" key="2">
    <source>
        <dbReference type="ARBA" id="ARBA00004300"/>
    </source>
</evidence>
<comment type="subunit">
    <text evidence="17">Homodimer. Interacts with myosin. Interacts with SIKE1 and both associate with the STRIPAK core complex composed of PP2A catalytic and scaffolding subunits, the striatins (PP2A regulatory subunits), the striatin-associated proteins MOB4, STRIP1 and STRIP2, PDCD10 and members of the STE20 kinases, such as STK24 and STK26. Interacts (via FHA domain) with STK3 (when phosphorylated); the interaction associates STK3 with the STRIPAK complex.</text>
</comment>
<feature type="domain" description="FHA" evidence="22">
    <location>
        <begin position="28"/>
        <end position="85"/>
    </location>
</feature>
<protein>
    <recommendedName>
        <fullName evidence="18">Sarcolemmal membrane-associated protein</fullName>
    </recommendedName>
</protein>
<dbReference type="PANTHER" id="PTHR15715:SF22">
    <property type="entry name" value="SARCOLEMMAL MEMBRANE-ASSOCIATED PROTEIN"/>
    <property type="match status" value="1"/>
</dbReference>
<evidence type="ECO:0000256" key="12">
    <source>
        <dbReference type="ARBA" id="ARBA00023212"/>
    </source>
</evidence>
<evidence type="ECO:0000256" key="21">
    <source>
        <dbReference type="SAM" id="Phobius"/>
    </source>
</evidence>
<keyword evidence="23" id="KW-1185">Reference proteome</keyword>
<feature type="coiled-coil region" evidence="19">
    <location>
        <begin position="233"/>
        <end position="387"/>
    </location>
</feature>
<evidence type="ECO:0000256" key="17">
    <source>
        <dbReference type="ARBA" id="ARBA00066015"/>
    </source>
</evidence>
<keyword evidence="10" id="KW-0496">Mitochondrion</keyword>
<dbReference type="GO" id="GO:0005789">
    <property type="term" value="C:endoplasmic reticulum membrane"/>
    <property type="evidence" value="ECO:0007669"/>
    <property type="project" value="UniProtKB-SubCell"/>
</dbReference>
<dbReference type="GO" id="GO:1900825">
    <property type="term" value="P:regulation of membrane depolarization during cardiac muscle cell action potential"/>
    <property type="evidence" value="ECO:0007669"/>
    <property type="project" value="TreeGrafter"/>
</dbReference>
<dbReference type="Gene3D" id="1.10.287.1490">
    <property type="match status" value="1"/>
</dbReference>
<dbReference type="Proteomes" id="UP001652581">
    <property type="component" value="Chromosome 17"/>
</dbReference>
<comment type="function">
    <text evidence="14">Associates with the striatin-interacting phosphatase and kinase (STRIPAK) core complex, forming the extended (SIKE1:SLMAP)STRIPAK complex. The (SIKE1:SLMAP)STRIPAK complex dephosphorylates STK3 leading to the inhibition of Hippo signaling and the control of cell growth. May play a role during myoblast fusion.</text>
</comment>
<dbReference type="GO" id="GO:0042383">
    <property type="term" value="C:sarcolemma"/>
    <property type="evidence" value="ECO:0007669"/>
    <property type="project" value="UniProtKB-SubCell"/>
</dbReference>
<keyword evidence="9 19" id="KW-0175">Coiled coil</keyword>
<evidence type="ECO:0000256" key="15">
    <source>
        <dbReference type="ARBA" id="ARBA00060409"/>
    </source>
</evidence>
<dbReference type="CDD" id="cd21911">
    <property type="entry name" value="CC1_SLMAP"/>
    <property type="match status" value="1"/>
</dbReference>
<evidence type="ECO:0000256" key="16">
    <source>
        <dbReference type="ARBA" id="ARBA00061687"/>
    </source>
</evidence>
<dbReference type="PROSITE" id="PS50006">
    <property type="entry name" value="FHA_DOMAIN"/>
    <property type="match status" value="1"/>
</dbReference>
<dbReference type="RefSeq" id="XP_015091759.1">
    <property type="nucleotide sequence ID" value="XM_015236273.3"/>
</dbReference>